<name>A0A1X0FJ41_MYCIE</name>
<accession>A0A1X0FJ41</accession>
<dbReference type="Gene3D" id="1.20.1250.20">
    <property type="entry name" value="MFS general substrate transporter like domains"/>
    <property type="match status" value="1"/>
</dbReference>
<comment type="caution">
    <text evidence="1">The sequence shown here is derived from an EMBL/GenBank/DDBJ whole genome shotgun (WGS) entry which is preliminary data.</text>
</comment>
<evidence type="ECO:0000313" key="2">
    <source>
        <dbReference type="Proteomes" id="UP000192739"/>
    </source>
</evidence>
<dbReference type="InterPro" id="IPR036259">
    <property type="entry name" value="MFS_trans_sf"/>
</dbReference>
<dbReference type="EMBL" id="MVHT01000048">
    <property type="protein sequence ID" value="ORB01488.1"/>
    <property type="molecule type" value="Genomic_DNA"/>
</dbReference>
<organism evidence="1 2">
    <name type="scientific">Mycobacterium intermedium</name>
    <dbReference type="NCBI Taxonomy" id="28445"/>
    <lineage>
        <taxon>Bacteria</taxon>
        <taxon>Bacillati</taxon>
        <taxon>Actinomycetota</taxon>
        <taxon>Actinomycetes</taxon>
        <taxon>Mycobacteriales</taxon>
        <taxon>Mycobacteriaceae</taxon>
        <taxon>Mycobacterium</taxon>
        <taxon>Mycobacterium simiae complex</taxon>
    </lineage>
</organism>
<dbReference type="AlphaFoldDB" id="A0A1X0FJ41"/>
<dbReference type="RefSeq" id="WP_083148560.1">
    <property type="nucleotide sequence ID" value="NZ_MVHT01000048.1"/>
</dbReference>
<evidence type="ECO:0000313" key="1">
    <source>
        <dbReference type="EMBL" id="ORB01488.1"/>
    </source>
</evidence>
<dbReference type="SUPFAM" id="SSF103473">
    <property type="entry name" value="MFS general substrate transporter"/>
    <property type="match status" value="1"/>
</dbReference>
<dbReference type="Proteomes" id="UP000192739">
    <property type="component" value="Unassembled WGS sequence"/>
</dbReference>
<sequence length="140" mass="14327">MRTLAVDSSYLEVCRPLLVISTGFGLCTAPTTSAIMTAAPYQKQGVASAVNDATREVGGAMGIALAGSILASSYHHHIAGAVVALPEPVRGPVSDSLAKALAVAHQLGLAGPQLAEQSKEAFITLFAPGRRADTKSSEIN</sequence>
<reference evidence="1 2" key="1">
    <citation type="submission" date="2017-02" db="EMBL/GenBank/DDBJ databases">
        <title>The new phylogeny of genus Mycobacterium.</title>
        <authorList>
            <person name="Tortoli E."/>
            <person name="Trovato A."/>
            <person name="Cirillo D.M."/>
        </authorList>
    </citation>
    <scope>NUCLEOTIDE SEQUENCE [LARGE SCALE GENOMIC DNA]</scope>
    <source>
        <strain evidence="1 2">DSM 44049</strain>
    </source>
</reference>
<proteinExistence type="predicted"/>
<protein>
    <recommendedName>
        <fullName evidence="3">Major facilitator superfamily (MFS) profile domain-containing protein</fullName>
    </recommendedName>
</protein>
<evidence type="ECO:0008006" key="3">
    <source>
        <dbReference type="Google" id="ProtNLM"/>
    </source>
</evidence>
<keyword evidence="2" id="KW-1185">Reference proteome</keyword>
<gene>
    <name evidence="1" type="ORF">BST27_17385</name>
</gene>